<dbReference type="InterPro" id="IPR005097">
    <property type="entry name" value="Sacchrp_dh_NADP-bd"/>
</dbReference>
<reference evidence="4 5" key="1">
    <citation type="journal article" date="2024" name="Int. J. Syst. Evol. Microbiol.">
        <title>Virgibacillus tibetensis sp. nov., isolated from salt lake on the Tibetan Plateau of China.</title>
        <authorList>
            <person name="Phurbu D."/>
            <person name="Liu Z.-X."/>
            <person name="Wang R."/>
            <person name="Zheng Y.-Y."/>
            <person name="Liu H.-C."/>
            <person name="Zhou Y.-G."/>
            <person name="Yu Y.-J."/>
            <person name="Li A.-H."/>
        </authorList>
    </citation>
    <scope>NUCLEOTIDE SEQUENCE [LARGE SCALE GENOMIC DNA]</scope>
    <source>
        <strain evidence="4 5">C22-A2</strain>
    </source>
</reference>
<dbReference type="InterPro" id="IPR051168">
    <property type="entry name" value="AASS"/>
</dbReference>
<dbReference type="SUPFAM" id="SSF51735">
    <property type="entry name" value="NAD(P)-binding Rossmann-fold domains"/>
    <property type="match status" value="1"/>
</dbReference>
<dbReference type="RefSeq" id="WP_327607393.1">
    <property type="nucleotide sequence ID" value="NZ_JARZFX010000003.1"/>
</dbReference>
<dbReference type="Gene3D" id="3.30.360.10">
    <property type="entry name" value="Dihydrodipicolinate Reductase, domain 2"/>
    <property type="match status" value="1"/>
</dbReference>
<dbReference type="SUPFAM" id="SSF55347">
    <property type="entry name" value="Glyceraldehyde-3-phosphate dehydrogenase-like, C-terminal domain"/>
    <property type="match status" value="1"/>
</dbReference>
<keyword evidence="5" id="KW-1185">Reference proteome</keyword>
<protein>
    <submittedName>
        <fullName evidence="4">Saccharopine dehydrogenase C-terminal domain-containing protein</fullName>
    </submittedName>
</protein>
<comment type="caution">
    <text evidence="4">The sequence shown here is derived from an EMBL/GenBank/DDBJ whole genome shotgun (WGS) entry which is preliminary data.</text>
</comment>
<evidence type="ECO:0000313" key="4">
    <source>
        <dbReference type="EMBL" id="MEC5423829.1"/>
    </source>
</evidence>
<dbReference type="InterPro" id="IPR032095">
    <property type="entry name" value="Sacchrp_dh-like_C"/>
</dbReference>
<sequence>MHVVVLGTGMIGTTVVSEIVTNPNIEKITAVDGLKESVDRCIDISAEPKVIGRVASLENESEIYEVIKDADVAIACLPHSLSMPAVNAAIKAKCNLVDLVGSKFEEKYKLDEKAKEAGIIIVPGCGVAPGITNFLAAKGIEMLDEAEEAVMICGGIPRNPVPPLWYQVVFRLESVMGLYTRPALAAENGKLINLPPLSGLEKMTFPEPVGECEAVITDAHSAAHTLKGRVNKLYEKTVRYAGHWNKMSVLSELGFLDEETVEIDGVSLSPKKFTEKILEPKLRGTSNEDITVVRVEVKGKSNGKQIAHTWEMVDCYDHDRGITSMAKTTAIPAMLMASWIINGRVTETGVLPIEEIIIGNRFDPFIRELDDRGITINYVESLEKDLQIHN</sequence>
<feature type="domain" description="Saccharopine dehydrogenase-like C-terminal" evidence="3">
    <location>
        <begin position="126"/>
        <end position="374"/>
    </location>
</feature>
<evidence type="ECO:0000259" key="3">
    <source>
        <dbReference type="Pfam" id="PF16653"/>
    </source>
</evidence>
<feature type="domain" description="Saccharopine dehydrogenase NADP binding" evidence="2">
    <location>
        <begin position="3"/>
        <end position="122"/>
    </location>
</feature>
<name>A0ABU6KHB0_9BACI</name>
<evidence type="ECO:0000313" key="5">
    <source>
        <dbReference type="Proteomes" id="UP001335737"/>
    </source>
</evidence>
<evidence type="ECO:0000259" key="2">
    <source>
        <dbReference type="Pfam" id="PF03435"/>
    </source>
</evidence>
<dbReference type="Gene3D" id="3.40.50.720">
    <property type="entry name" value="NAD(P)-binding Rossmann-like Domain"/>
    <property type="match status" value="1"/>
</dbReference>
<dbReference type="Pfam" id="PF03435">
    <property type="entry name" value="Sacchrp_dh_NADP"/>
    <property type="match status" value="1"/>
</dbReference>
<organism evidence="4 5">
    <name type="scientific">Virgibacillus tibetensis</name>
    <dbReference type="NCBI Taxonomy" id="3042313"/>
    <lineage>
        <taxon>Bacteria</taxon>
        <taxon>Bacillati</taxon>
        <taxon>Bacillota</taxon>
        <taxon>Bacilli</taxon>
        <taxon>Bacillales</taxon>
        <taxon>Bacillaceae</taxon>
        <taxon>Virgibacillus</taxon>
    </lineage>
</organism>
<dbReference type="Pfam" id="PF16653">
    <property type="entry name" value="Sacchrp_dh_C"/>
    <property type="match status" value="1"/>
</dbReference>
<accession>A0ABU6KHB0</accession>
<evidence type="ECO:0000256" key="1">
    <source>
        <dbReference type="ARBA" id="ARBA00023002"/>
    </source>
</evidence>
<dbReference type="PANTHER" id="PTHR11133:SF22">
    <property type="entry name" value="ALPHA-AMINOADIPIC SEMIALDEHYDE SYNTHASE, MITOCHONDRIAL"/>
    <property type="match status" value="1"/>
</dbReference>
<dbReference type="EMBL" id="JARZFX010000003">
    <property type="protein sequence ID" value="MEC5423829.1"/>
    <property type="molecule type" value="Genomic_DNA"/>
</dbReference>
<keyword evidence="1" id="KW-0560">Oxidoreductase</keyword>
<dbReference type="Proteomes" id="UP001335737">
    <property type="component" value="Unassembled WGS sequence"/>
</dbReference>
<dbReference type="InterPro" id="IPR036291">
    <property type="entry name" value="NAD(P)-bd_dom_sf"/>
</dbReference>
<dbReference type="PANTHER" id="PTHR11133">
    <property type="entry name" value="SACCHAROPINE DEHYDROGENASE"/>
    <property type="match status" value="1"/>
</dbReference>
<proteinExistence type="predicted"/>
<gene>
    <name evidence="4" type="ORF">QGM71_10030</name>
</gene>